<dbReference type="SMART" id="SM00490">
    <property type="entry name" value="HELICc"/>
    <property type="match status" value="1"/>
</dbReference>
<dbReference type="PROSITE" id="PS51194">
    <property type="entry name" value="HELICASE_CTER"/>
    <property type="match status" value="1"/>
</dbReference>
<keyword evidence="3 5" id="KW-0067">ATP-binding</keyword>
<feature type="domain" description="Helicase C-terminal" evidence="7">
    <location>
        <begin position="417"/>
        <end position="584"/>
    </location>
</feature>
<dbReference type="PANTHER" id="PTHR24031">
    <property type="entry name" value="RNA HELICASE"/>
    <property type="match status" value="1"/>
</dbReference>
<feature type="region of interest" description="Disordered" evidence="6">
    <location>
        <begin position="563"/>
        <end position="584"/>
    </location>
</feature>
<evidence type="ECO:0000256" key="5">
    <source>
        <dbReference type="RuleBase" id="RU365068"/>
    </source>
</evidence>
<accession>A0AAW0EVJ8</accession>
<dbReference type="Proteomes" id="UP001430356">
    <property type="component" value="Unassembled WGS sequence"/>
</dbReference>
<comment type="catalytic activity">
    <reaction evidence="5">
        <text>ATP + H2O = ADP + phosphate + H(+)</text>
        <dbReference type="Rhea" id="RHEA:13065"/>
        <dbReference type="ChEBI" id="CHEBI:15377"/>
        <dbReference type="ChEBI" id="CHEBI:15378"/>
        <dbReference type="ChEBI" id="CHEBI:30616"/>
        <dbReference type="ChEBI" id="CHEBI:43474"/>
        <dbReference type="ChEBI" id="CHEBI:456216"/>
        <dbReference type="EC" id="3.6.4.13"/>
    </reaction>
</comment>
<feature type="compositionally biased region" description="Low complexity" evidence="6">
    <location>
        <begin position="310"/>
        <end position="320"/>
    </location>
</feature>
<evidence type="ECO:0000313" key="9">
    <source>
        <dbReference type="Proteomes" id="UP001430356"/>
    </source>
</evidence>
<evidence type="ECO:0000256" key="2">
    <source>
        <dbReference type="ARBA" id="ARBA00022801"/>
    </source>
</evidence>
<keyword evidence="1 5" id="KW-0547">Nucleotide-binding</keyword>
<dbReference type="InterPro" id="IPR011545">
    <property type="entry name" value="DEAD/DEAH_box_helicase_dom"/>
</dbReference>
<organism evidence="8 9">
    <name type="scientific">Novymonas esmeraldas</name>
    <dbReference type="NCBI Taxonomy" id="1808958"/>
    <lineage>
        <taxon>Eukaryota</taxon>
        <taxon>Discoba</taxon>
        <taxon>Euglenozoa</taxon>
        <taxon>Kinetoplastea</taxon>
        <taxon>Metakinetoplastina</taxon>
        <taxon>Trypanosomatida</taxon>
        <taxon>Trypanosomatidae</taxon>
        <taxon>Novymonas</taxon>
    </lineage>
</organism>
<keyword evidence="2 5" id="KW-0378">Hydrolase</keyword>
<feature type="region of interest" description="Disordered" evidence="6">
    <location>
        <begin position="294"/>
        <end position="320"/>
    </location>
</feature>
<proteinExistence type="inferred from homology"/>
<dbReference type="CDD" id="cd18787">
    <property type="entry name" value="SF2_C_DEAD"/>
    <property type="match status" value="1"/>
</dbReference>
<dbReference type="InterPro" id="IPR027417">
    <property type="entry name" value="P-loop_NTPase"/>
</dbReference>
<reference evidence="8 9" key="1">
    <citation type="journal article" date="2021" name="MBio">
        <title>A New Model Trypanosomatid, Novymonas esmeraldas: Genomic Perception of Its 'Candidatus Pandoraea novymonadis' Endosymbiont.</title>
        <authorList>
            <person name="Zakharova A."/>
            <person name="Saura A."/>
            <person name="Butenko A."/>
            <person name="Podesvova L."/>
            <person name="Warmusova S."/>
            <person name="Kostygov A.Y."/>
            <person name="Nenarokova A."/>
            <person name="Lukes J."/>
            <person name="Opperdoes F.R."/>
            <person name="Yurchenko V."/>
        </authorList>
    </citation>
    <scope>NUCLEOTIDE SEQUENCE [LARGE SCALE GENOMIC DNA]</scope>
    <source>
        <strain evidence="8 9">E262AT.01</strain>
    </source>
</reference>
<dbReference type="Pfam" id="PF00271">
    <property type="entry name" value="Helicase_C"/>
    <property type="match status" value="1"/>
</dbReference>
<protein>
    <recommendedName>
        <fullName evidence="5">ATP-dependent RNA helicase</fullName>
        <ecNumber evidence="5">3.6.4.13</ecNumber>
    </recommendedName>
</protein>
<dbReference type="EC" id="3.6.4.13" evidence="5"/>
<evidence type="ECO:0000256" key="3">
    <source>
        <dbReference type="ARBA" id="ARBA00022840"/>
    </source>
</evidence>
<keyword evidence="9" id="KW-1185">Reference proteome</keyword>
<dbReference type="Pfam" id="PF00270">
    <property type="entry name" value="DEAD"/>
    <property type="match status" value="1"/>
</dbReference>
<dbReference type="EMBL" id="JAECZO010000141">
    <property type="protein sequence ID" value="KAK7198295.1"/>
    <property type="molecule type" value="Genomic_DNA"/>
</dbReference>
<comment type="function">
    <text evidence="5">RNA helicase.</text>
</comment>
<dbReference type="InterPro" id="IPR014001">
    <property type="entry name" value="Helicase_ATP-bd"/>
</dbReference>
<dbReference type="SUPFAM" id="SSF52540">
    <property type="entry name" value="P-loop containing nucleoside triphosphate hydrolases"/>
    <property type="match status" value="2"/>
</dbReference>
<evidence type="ECO:0000256" key="1">
    <source>
        <dbReference type="ARBA" id="ARBA00022741"/>
    </source>
</evidence>
<keyword evidence="4 5" id="KW-0694">RNA-binding</keyword>
<dbReference type="GO" id="GO:0003724">
    <property type="term" value="F:RNA helicase activity"/>
    <property type="evidence" value="ECO:0007669"/>
    <property type="project" value="UniProtKB-EC"/>
</dbReference>
<comment type="domain">
    <text evidence="5">The Q motif is unique to and characteristic of the DEAD box family of RNA helicases and controls ATP binding and hydrolysis.</text>
</comment>
<evidence type="ECO:0000256" key="6">
    <source>
        <dbReference type="SAM" id="MobiDB-lite"/>
    </source>
</evidence>
<gene>
    <name evidence="8" type="ORF">NESM_000787000</name>
</gene>
<dbReference type="SMART" id="SM00487">
    <property type="entry name" value="DEXDc"/>
    <property type="match status" value="1"/>
</dbReference>
<dbReference type="InterPro" id="IPR001650">
    <property type="entry name" value="Helicase_C-like"/>
</dbReference>
<evidence type="ECO:0000259" key="7">
    <source>
        <dbReference type="PROSITE" id="PS51194"/>
    </source>
</evidence>
<evidence type="ECO:0000313" key="8">
    <source>
        <dbReference type="EMBL" id="KAK7198295.1"/>
    </source>
</evidence>
<sequence length="675" mass="74178">MSLTAIAAKRVRRAWEPEEKAWHDDALERPWEEIEPALHRASLFALKNVFFFSHATPVQALTMRVLTRSGTSAVVEAPTGSGKTLAFLLPIMERCVRACEAHVATHQRPPLSRHILGVIFSPSRTLAEQTYVVGRNLAARYPFHIQFTLCDGVVQRPAAVLQHLQRGARGAGTILVTTPKDFDELLPLLEAAQTAARGAITSEMADLLAQQDEVTRRRYLARKRLAARAAAGAGAGGGAAAAVGPGVAGEDSVRFYSTAESRFFVVLDEADLLHNSPDMRQTVERFVAAHRRLREPAASPATRRRRAARAEAAAAGSTPASSGAAEEARLWMDFAFVGATVATSPTLKQYAESICAECGSALHTLALRSNDDFVSQLSNRFVVCDAANFLPFLIQLMNLHASKKHFVFFNDFRVLLFVQRLFTVLREGSRPLLYIPKAFVMYEGMSESARIDQYNQFLTHVTRHSAAHRPKKALSEAEKKNQFFSGGWKRDGAVHMGTGAILLCTDIAAFGLDVRDVDYVYHFEPPATPRSYIHRVGRVGRMGMKGSSILLLPCNADTQAMQSSRERKSGSTRFHTVTNTKNPTGELQAPRISADSLPDDRRAYVAELGEHSALEEYTIPPFAPITATLRNYIAQDAKTLKLARRAAIAMCETPDGAAEAAWFNPRLAMRALLLD</sequence>
<evidence type="ECO:0000256" key="4">
    <source>
        <dbReference type="ARBA" id="ARBA00022884"/>
    </source>
</evidence>
<dbReference type="GO" id="GO:0005524">
    <property type="term" value="F:ATP binding"/>
    <property type="evidence" value="ECO:0007669"/>
    <property type="project" value="UniProtKB-UniRule"/>
</dbReference>
<dbReference type="AlphaFoldDB" id="A0AAW0EVJ8"/>
<dbReference type="Gene3D" id="3.40.50.300">
    <property type="entry name" value="P-loop containing nucleotide triphosphate hydrolases"/>
    <property type="match status" value="2"/>
</dbReference>
<keyword evidence="5 8" id="KW-0347">Helicase</keyword>
<comment type="caution">
    <text evidence="8">The sequence shown here is derived from an EMBL/GenBank/DDBJ whole genome shotgun (WGS) entry which is preliminary data.</text>
</comment>
<dbReference type="GO" id="GO:0003723">
    <property type="term" value="F:RNA binding"/>
    <property type="evidence" value="ECO:0007669"/>
    <property type="project" value="UniProtKB-UniRule"/>
</dbReference>
<name>A0AAW0EVJ8_9TRYP</name>
<feature type="compositionally biased region" description="Polar residues" evidence="6">
    <location>
        <begin position="571"/>
        <end position="584"/>
    </location>
</feature>
<dbReference type="GO" id="GO:0016787">
    <property type="term" value="F:hydrolase activity"/>
    <property type="evidence" value="ECO:0007669"/>
    <property type="project" value="UniProtKB-KW"/>
</dbReference>
<comment type="similarity">
    <text evidence="5">Belongs to the DEAD box helicase family.</text>
</comment>